<keyword evidence="1" id="KW-0175">Coiled coil</keyword>
<comment type="caution">
    <text evidence="3">The sequence shown here is derived from an EMBL/GenBank/DDBJ whole genome shotgun (WGS) entry which is preliminary data.</text>
</comment>
<sequence length="684" mass="73935">MAAKSIVEIDVQDEKFQSFLEKFNEYQKALGELPEQWRGAVHGLGEAAKETERVRDGTEGITKAFADGVAALASVNDGLDRLNGNLEKATKTQTEFNKKSGGARNFLNKASKDAKSLAGHIKDATTSLLSWGTVLGLFSGLAGAGGLWGLNHLAGNASAQRFTAMGLGTTAGGLNSTAVDFQKALGNPVGTLGAIRDAQLDLSKRWQFRAMGVDNPDRDPAELLPEMIKAARDIFVRNGSTQQGAEAYGLTNYFTLDDLNRFKKMSDEEIDAMAKQALQDTRRLQLTDQQLRQWQDFNIQLDRSKVSIGNTFIRGLAPLAPELGKLSDAFSGAIETVLKSPELGKWIDGLSDGIRRFGNYLASPEFQKDVEAFISGVERLGRVIGKVIDWISGKSDITADDIKSRSSILSDEKRTDPVTSETYTPGGDDDPRVWSWLKGVKKFFASGDVKPVDGKQADVHAKGRTIADRFNNPANLRYAAGYETANTRSGKFAVFPSLDEGVLAAAKQLQIYGTKGINNIHDIISKWAPSNENNTKAYIGHVVNATGRSEFEKLNLNDTRTLAKLITAMSVKEGAGSRLSEGKVIQIINNAGGHFQESQKKSLQDINPSDSVRGQYLAQYGSELPGTSTSNPVVQPVQQGSGKTDQILQQILDNQKRGHAQGLVVYNNTGGNAVVSSTQLGGFG</sequence>
<dbReference type="AlphaFoldDB" id="A0A5V6DMI8"/>
<feature type="coiled-coil region" evidence="1">
    <location>
        <begin position="72"/>
        <end position="99"/>
    </location>
</feature>
<name>A0A5V6DMI8_SALET</name>
<evidence type="ECO:0000313" key="3">
    <source>
        <dbReference type="EMBL" id="EBU7234990.1"/>
    </source>
</evidence>
<protein>
    <recommendedName>
        <fullName evidence="4">Bacteriophage protein</fullName>
    </recommendedName>
</protein>
<dbReference type="EMBL" id="AAHCZA010000047">
    <property type="protein sequence ID" value="EBU7234990.1"/>
    <property type="molecule type" value="Genomic_DNA"/>
</dbReference>
<organism evidence="3">
    <name type="scientific">Salmonella enterica subsp. enterica serovar Tennessee</name>
    <dbReference type="NCBI Taxonomy" id="143221"/>
    <lineage>
        <taxon>Bacteria</taxon>
        <taxon>Pseudomonadati</taxon>
        <taxon>Pseudomonadota</taxon>
        <taxon>Gammaproteobacteria</taxon>
        <taxon>Enterobacterales</taxon>
        <taxon>Enterobacteriaceae</taxon>
        <taxon>Salmonella</taxon>
    </lineage>
</organism>
<gene>
    <name evidence="3" type="ORF">DKV27_25005</name>
</gene>
<feature type="region of interest" description="Disordered" evidence="2">
    <location>
        <begin position="408"/>
        <end position="427"/>
    </location>
</feature>
<reference evidence="3" key="1">
    <citation type="submission" date="2018-05" db="EMBL/GenBank/DDBJ databases">
        <authorList>
            <person name="Ashton P.M."/>
            <person name="Dallman T."/>
            <person name="Nair S."/>
            <person name="De Pinna E."/>
            <person name="Peters T."/>
            <person name="Grant K."/>
        </authorList>
    </citation>
    <scope>NUCLEOTIDE SEQUENCE</scope>
    <source>
        <strain evidence="3">176244</strain>
    </source>
</reference>
<accession>A0A5V6DMI8</accession>
<evidence type="ECO:0000256" key="1">
    <source>
        <dbReference type="SAM" id="Coils"/>
    </source>
</evidence>
<evidence type="ECO:0008006" key="4">
    <source>
        <dbReference type="Google" id="ProtNLM"/>
    </source>
</evidence>
<proteinExistence type="predicted"/>
<evidence type="ECO:0000256" key="2">
    <source>
        <dbReference type="SAM" id="MobiDB-lite"/>
    </source>
</evidence>